<evidence type="ECO:0000259" key="2">
    <source>
        <dbReference type="PROSITE" id="PS50846"/>
    </source>
</evidence>
<sequence>MSSSTATVFEVRGMTCGGCAKRIRTAIETDLGEGAEVVVDHKSGHVTVTTPGDLDHGTVRTAVERTGYEFAGTAA</sequence>
<protein>
    <submittedName>
        <fullName evidence="3">Heavy metal transport/detoxification protein</fullName>
    </submittedName>
</protein>
<gene>
    <name evidence="3" type="ORF">VO63_26450</name>
</gene>
<dbReference type="Pfam" id="PF00403">
    <property type="entry name" value="HMA"/>
    <property type="match status" value="1"/>
</dbReference>
<comment type="caution">
    <text evidence="3">The sequence shown here is derived from an EMBL/GenBank/DDBJ whole genome shotgun (WGS) entry which is preliminary data.</text>
</comment>
<keyword evidence="1" id="KW-0479">Metal-binding</keyword>
<dbReference type="SUPFAM" id="SSF55008">
    <property type="entry name" value="HMA, heavy metal-associated domain"/>
    <property type="match status" value="1"/>
</dbReference>
<dbReference type="AlphaFoldDB" id="A0A2P2GHB5"/>
<evidence type="ECO:0000313" key="3">
    <source>
        <dbReference type="EMBL" id="KKZ70903.1"/>
    </source>
</evidence>
<dbReference type="CDD" id="cd00371">
    <property type="entry name" value="HMA"/>
    <property type="match status" value="1"/>
</dbReference>
<dbReference type="OrthoDB" id="9813965at2"/>
<dbReference type="InterPro" id="IPR017969">
    <property type="entry name" value="Heavy-metal-associated_CS"/>
</dbReference>
<dbReference type="GO" id="GO:0046872">
    <property type="term" value="F:metal ion binding"/>
    <property type="evidence" value="ECO:0007669"/>
    <property type="project" value="UniProtKB-KW"/>
</dbReference>
<dbReference type="RefSeq" id="WP_046910508.1">
    <property type="nucleotide sequence ID" value="NZ_BAAAXG010000010.1"/>
</dbReference>
<dbReference type="PROSITE" id="PS01047">
    <property type="entry name" value="HMA_1"/>
    <property type="match status" value="1"/>
</dbReference>
<organism evidence="3 4">
    <name type="scientific">Streptomyces showdoensis</name>
    <dbReference type="NCBI Taxonomy" id="68268"/>
    <lineage>
        <taxon>Bacteria</taxon>
        <taxon>Bacillati</taxon>
        <taxon>Actinomycetota</taxon>
        <taxon>Actinomycetes</taxon>
        <taxon>Kitasatosporales</taxon>
        <taxon>Streptomycetaceae</taxon>
        <taxon>Streptomyces</taxon>
    </lineage>
</organism>
<dbReference type="EMBL" id="LAQS01000047">
    <property type="protein sequence ID" value="KKZ70903.1"/>
    <property type="molecule type" value="Genomic_DNA"/>
</dbReference>
<dbReference type="InterPro" id="IPR006121">
    <property type="entry name" value="HMA_dom"/>
</dbReference>
<evidence type="ECO:0000256" key="1">
    <source>
        <dbReference type="ARBA" id="ARBA00022723"/>
    </source>
</evidence>
<reference evidence="3 4" key="1">
    <citation type="submission" date="2015-05" db="EMBL/GenBank/DDBJ databases">
        <title>Draft Genome assembly of Streptomyces showdoensis.</title>
        <authorList>
            <person name="Thapa K.K."/>
            <person name="Metsa-Ketela M."/>
        </authorList>
    </citation>
    <scope>NUCLEOTIDE SEQUENCE [LARGE SCALE GENOMIC DNA]</scope>
    <source>
        <strain evidence="3 4">ATCC 15227</strain>
    </source>
</reference>
<name>A0A2P2GHB5_STREW</name>
<dbReference type="PROSITE" id="PS50846">
    <property type="entry name" value="HMA_2"/>
    <property type="match status" value="1"/>
</dbReference>
<dbReference type="InterPro" id="IPR036163">
    <property type="entry name" value="HMA_dom_sf"/>
</dbReference>
<proteinExistence type="predicted"/>
<accession>A0A2P2GHB5</accession>
<feature type="domain" description="HMA" evidence="2">
    <location>
        <begin position="5"/>
        <end position="71"/>
    </location>
</feature>
<dbReference type="Gene3D" id="3.30.70.100">
    <property type="match status" value="1"/>
</dbReference>
<keyword evidence="4" id="KW-1185">Reference proteome</keyword>
<evidence type="ECO:0000313" key="4">
    <source>
        <dbReference type="Proteomes" id="UP000265325"/>
    </source>
</evidence>
<dbReference type="Proteomes" id="UP000265325">
    <property type="component" value="Unassembled WGS sequence"/>
</dbReference>